<evidence type="ECO:0000313" key="4">
    <source>
        <dbReference type="Proteomes" id="UP000284605"/>
    </source>
</evidence>
<organism evidence="3 4">
    <name type="scientific">Oleomonas cavernae</name>
    <dbReference type="NCBI Taxonomy" id="2320859"/>
    <lineage>
        <taxon>Bacteria</taxon>
        <taxon>Pseudomonadati</taxon>
        <taxon>Pseudomonadota</taxon>
        <taxon>Alphaproteobacteria</taxon>
        <taxon>Acetobacterales</taxon>
        <taxon>Acetobacteraceae</taxon>
        <taxon>Oleomonas</taxon>
    </lineage>
</organism>
<dbReference type="OrthoDB" id="165038at2"/>
<evidence type="ECO:0000313" key="3">
    <source>
        <dbReference type="EMBL" id="RJF80456.1"/>
    </source>
</evidence>
<dbReference type="AlphaFoldDB" id="A0A418VTJ3"/>
<comment type="function">
    <text evidence="2">Antitoxin component of a type II toxin-antitoxin (TA) system.</text>
</comment>
<reference evidence="3 4" key="1">
    <citation type="submission" date="2018-09" db="EMBL/GenBank/DDBJ databases">
        <authorList>
            <person name="Zhu H."/>
        </authorList>
    </citation>
    <scope>NUCLEOTIDE SEQUENCE [LARGE SCALE GENOMIC DNA]</scope>
    <source>
        <strain evidence="3 4">K1W22B-8</strain>
    </source>
</reference>
<dbReference type="InterPro" id="IPR036165">
    <property type="entry name" value="YefM-like_sf"/>
</dbReference>
<sequence>MREVPATEFTRNFGQYREIAQREPVAVTSHGRTTGYFVSAIEYEEFQRLRARAGRSIAVTDLTEAEIEAIAASRMDPEHDHLNALLDEA</sequence>
<name>A0A418VTJ3_9PROT</name>
<dbReference type="InterPro" id="IPR006442">
    <property type="entry name" value="Antitoxin_Phd/YefM"/>
</dbReference>
<accession>A0A418VTJ3</accession>
<evidence type="ECO:0000256" key="2">
    <source>
        <dbReference type="RuleBase" id="RU362080"/>
    </source>
</evidence>
<proteinExistence type="inferred from homology"/>
<gene>
    <name evidence="3" type="ORF">D3874_25310</name>
</gene>
<evidence type="ECO:0000256" key="1">
    <source>
        <dbReference type="ARBA" id="ARBA00009981"/>
    </source>
</evidence>
<dbReference type="RefSeq" id="WP_119782508.1">
    <property type="nucleotide sequence ID" value="NZ_QYUK01000016.1"/>
</dbReference>
<keyword evidence="4" id="KW-1185">Reference proteome</keyword>
<protein>
    <recommendedName>
        <fullName evidence="2">Antitoxin</fullName>
    </recommendedName>
</protein>
<dbReference type="NCBIfam" id="TIGR01552">
    <property type="entry name" value="phd_fam"/>
    <property type="match status" value="1"/>
</dbReference>
<dbReference type="SUPFAM" id="SSF143120">
    <property type="entry name" value="YefM-like"/>
    <property type="match status" value="1"/>
</dbReference>
<comment type="similarity">
    <text evidence="1 2">Belongs to the phD/YefM antitoxin family.</text>
</comment>
<dbReference type="Pfam" id="PF02604">
    <property type="entry name" value="PhdYeFM_antitox"/>
    <property type="match status" value="1"/>
</dbReference>
<comment type="caution">
    <text evidence="3">The sequence shown here is derived from an EMBL/GenBank/DDBJ whole genome shotgun (WGS) entry which is preliminary data.</text>
</comment>
<dbReference type="EMBL" id="QYUK01000016">
    <property type="protein sequence ID" value="RJF80456.1"/>
    <property type="molecule type" value="Genomic_DNA"/>
</dbReference>
<dbReference type="Proteomes" id="UP000284605">
    <property type="component" value="Unassembled WGS sequence"/>
</dbReference>